<dbReference type="Gene3D" id="2.90.20.10">
    <property type="entry name" value="Plasmodium vivax P25 domain"/>
    <property type="match status" value="1"/>
</dbReference>
<feature type="domain" description="EGF-like" evidence="14">
    <location>
        <begin position="711"/>
        <end position="749"/>
    </location>
</feature>
<evidence type="ECO:0000256" key="2">
    <source>
        <dbReference type="ARBA" id="ARBA00022525"/>
    </source>
</evidence>
<dbReference type="InterPro" id="IPR000152">
    <property type="entry name" value="EGF-type_Asp/Asn_hydroxyl_site"/>
</dbReference>
<reference evidence="17 18" key="1">
    <citation type="submission" date="2022-12" db="EMBL/GenBank/DDBJ databases">
        <title>Chromosome-level genome assembly of true bugs.</title>
        <authorList>
            <person name="Ma L."/>
            <person name="Li H."/>
        </authorList>
    </citation>
    <scope>NUCLEOTIDE SEQUENCE [LARGE SCALE GENOMIC DNA]</scope>
    <source>
        <strain evidence="17">Lab_2022b</strain>
    </source>
</reference>
<dbReference type="Gene3D" id="2.120.10.30">
    <property type="entry name" value="TolB, C-terminal domain"/>
    <property type="match status" value="1"/>
</dbReference>
<protein>
    <submittedName>
        <fullName evidence="17">Uncharacterized protein</fullName>
    </submittedName>
</protein>
<evidence type="ECO:0000256" key="7">
    <source>
        <dbReference type="ARBA" id="ARBA00022837"/>
    </source>
</evidence>
<dbReference type="InterPro" id="IPR006605">
    <property type="entry name" value="G2_nidogen/fibulin_G2F"/>
</dbReference>
<feature type="domain" description="EGF-like" evidence="14">
    <location>
        <begin position="587"/>
        <end position="627"/>
    </location>
</feature>
<evidence type="ECO:0000259" key="14">
    <source>
        <dbReference type="PROSITE" id="PS50026"/>
    </source>
</evidence>
<evidence type="ECO:0000256" key="4">
    <source>
        <dbReference type="ARBA" id="ARBA00022536"/>
    </source>
</evidence>
<keyword evidence="2" id="KW-0964">Secreted</keyword>
<dbReference type="PROSITE" id="PS01186">
    <property type="entry name" value="EGF_2"/>
    <property type="match status" value="9"/>
</dbReference>
<sequence>MATISYTRISAKYRLLIIIYILIPLSTALPISEFYPYGSAHDKTLEQGDDLSIEVLLTVPVKFFGETYETIYVNTNGLLSFIYDVPYFSNVEFPLEYPVIAPLYSNVDTTGKGKVYYRETNDSALLQRATQNVLNLYPNLPNGYEARSLFIATWDHVGYFEAGTDKVNTFQTVISTDGYESFVELLYADGGIQWMQAINHHGIPEARAQAGIVAQGGKFYTLRGSGTDQVINLDKWTNADRPGMFIFRIGNINDTGNVEAPPNAYGQYNEVNGEPKTCFVGATNCHSNAECIEEPEGYCCRCQPSYFGNGRTCLEREVARRIFGKLKLFVQEEPLEDLDFHGYIVTKDGKIYIAVNNLPESLGYKIQLLFTLDSFVGWLFGSPKGDAKNGYMLTGGVVNHTADITFDDYYRVSIKQRYSGLNLFDHIKMEGEVYGTLPDIPKDVVVQMPDFKELYTRTGPGEFRSSQKYEIQLGNGQTHRMNVDQTFNFIEYCKAAEKDMISMRMDSVKNYINYDRDQSILRFASFNKIFKGTENTDDPCIEGRRHCVANSSCLVEGDGFRCVCNSGFRQLNNNLYPNSQTDFGCADINECIDGTNACHPDALCVNEIGSYNCQCKPGYVGDGKHCQYFQENQIPPNAICQVPGDYSTCSCKFGYEMVGDTNEAGFSCNDIDECTTSYVCPEEADCINVPGNFTCRCREGYEGDPNNYCYPTNPCRSTICPENTVCENRDGRAQCICAPGTYGTPPNCIGQDVNQCQDDSECGQNGQCYLSNNRYQCGCLYGYKKNPQGQCELEEEITKEDDCTNFQCPAGSRCSTEHGYGPRCICTSGSGAPPHCDQPTDIDSCSSDIDCPPNSRCNPDINGNACICLSGYEWIRDSCVIPAPYDTIVRTCLRDTCWCPPGYIERDDICIRNYHDPITRPTTPQPPPPNPWQDQCNGQSCSEHAQCIYIPDEEGYKCMCQAGYEGDGYNCRIMEISCEGYDDYCHYNASCLPDEENSKHICICKDGFEGDGMTCYPIGQDLNQCQDDRECGPNGQCYLSNNRYQCGCLYGYKKNPQGQCELEEDPRNVCSNCDENALCVQHYGQYDCICNEGFEGDGFECTRKVLGCDTIGGCSQFADCIYSSSVSTYVCYCREGYKGNGTYCEQITTCYEEPELCSPDASCTYLNDKYVCECNDGFFGNGTICREAKKLDEEYLLLNKGRTILKVPFNPTRTNRGRPIHIYENQTAIGIAIDCVEGRVYWSDITNLQVKSSKYDGTDFQIFMDSGIKSAEGLAIDWVNREVYWTDSGYDKIVAVNLDTKDIRTVASENLINPRGIAVNPYKGKVYWSDWNREDPKIEWANLDGSERQIIVKGPYVKLPNSLAIDWSTEELCWADAGTKTIECLNVEANRPRTIIKNCSYPYGLAITDDTYYWTDWNTLKLESSPKNNPSVVKSIDLPLGGYDKLYGVVAVTSCP</sequence>
<feature type="domain" description="Nidogen G2 beta-barrel" evidence="15">
    <location>
        <begin position="318"/>
        <end position="539"/>
    </location>
</feature>
<dbReference type="InterPro" id="IPR009030">
    <property type="entry name" value="Growth_fac_rcpt_cys_sf"/>
</dbReference>
<feature type="domain" description="NIDO" evidence="16">
    <location>
        <begin position="102"/>
        <end position="252"/>
    </location>
</feature>
<dbReference type="EMBL" id="JAPXFL010000004">
    <property type="protein sequence ID" value="KAK9507914.1"/>
    <property type="molecule type" value="Genomic_DNA"/>
</dbReference>
<dbReference type="PROSITE" id="PS00010">
    <property type="entry name" value="ASX_HYDROXYL"/>
    <property type="match status" value="2"/>
</dbReference>
<evidence type="ECO:0000256" key="11">
    <source>
        <dbReference type="ARBA" id="ARBA00023180"/>
    </source>
</evidence>
<dbReference type="PANTHER" id="PTHR24050">
    <property type="entry name" value="PA14 DOMAIN-CONTAINING PROTEIN"/>
    <property type="match status" value="1"/>
</dbReference>
<dbReference type="InterPro" id="IPR011042">
    <property type="entry name" value="6-blade_b-propeller_TolB-like"/>
</dbReference>
<dbReference type="FunFam" id="2.10.25.10:FF:000038">
    <property type="entry name" value="Fibrillin 2"/>
    <property type="match status" value="2"/>
</dbReference>
<evidence type="ECO:0000256" key="6">
    <source>
        <dbReference type="ARBA" id="ARBA00022737"/>
    </source>
</evidence>
<keyword evidence="18" id="KW-1185">Reference proteome</keyword>
<feature type="domain" description="EGF-like" evidence="14">
    <location>
        <begin position="1021"/>
        <end position="1061"/>
    </location>
</feature>
<dbReference type="Pfam" id="PF07474">
    <property type="entry name" value="G2F"/>
    <property type="match status" value="1"/>
</dbReference>
<dbReference type="Pfam" id="PF00008">
    <property type="entry name" value="EGF"/>
    <property type="match status" value="1"/>
</dbReference>
<dbReference type="Pfam" id="PF12947">
    <property type="entry name" value="EGF_3"/>
    <property type="match status" value="2"/>
</dbReference>
<keyword evidence="11" id="KW-0325">Glycoprotein</keyword>
<feature type="repeat" description="LDL-receptor class B" evidence="13">
    <location>
        <begin position="1324"/>
        <end position="1369"/>
    </location>
</feature>
<dbReference type="InterPro" id="IPR003645">
    <property type="entry name" value="Fol_N"/>
</dbReference>
<feature type="domain" description="EGF-like" evidence="14">
    <location>
        <begin position="752"/>
        <end position="792"/>
    </location>
</feature>
<dbReference type="CDD" id="cd00054">
    <property type="entry name" value="EGF_CA"/>
    <property type="match status" value="2"/>
</dbReference>
<feature type="domain" description="EGF-like" evidence="14">
    <location>
        <begin position="670"/>
        <end position="710"/>
    </location>
</feature>
<dbReference type="Pfam" id="PF06119">
    <property type="entry name" value="NIDO"/>
    <property type="match status" value="1"/>
</dbReference>
<dbReference type="GO" id="GO:0005509">
    <property type="term" value="F:calcium ion binding"/>
    <property type="evidence" value="ECO:0007669"/>
    <property type="project" value="InterPro"/>
</dbReference>
<dbReference type="Pfam" id="PF00058">
    <property type="entry name" value="Ldl_recept_b"/>
    <property type="match status" value="2"/>
</dbReference>
<proteinExistence type="predicted"/>
<keyword evidence="3" id="KW-0272">Extracellular matrix</keyword>
<dbReference type="SUPFAM" id="SSF57184">
    <property type="entry name" value="Growth factor receptor domain"/>
    <property type="match status" value="3"/>
</dbReference>
<evidence type="ECO:0000256" key="5">
    <source>
        <dbReference type="ARBA" id="ARBA00022729"/>
    </source>
</evidence>
<dbReference type="PROSITE" id="PS01187">
    <property type="entry name" value="EGF_CA"/>
    <property type="match status" value="2"/>
</dbReference>
<comment type="caution">
    <text evidence="17">The sequence shown here is derived from an EMBL/GenBank/DDBJ whole genome shotgun (WGS) entry which is preliminary data.</text>
</comment>
<feature type="domain" description="EGF-like" evidence="14">
    <location>
        <begin position="932"/>
        <end position="972"/>
    </location>
</feature>
<dbReference type="InterPro" id="IPR001881">
    <property type="entry name" value="EGF-like_Ca-bd_dom"/>
</dbReference>
<dbReference type="InterPro" id="IPR000742">
    <property type="entry name" value="EGF"/>
</dbReference>
<dbReference type="PANTHER" id="PTHR24050:SF28">
    <property type="entry name" value="UROMODULIN-LIKE"/>
    <property type="match status" value="1"/>
</dbReference>
<feature type="domain" description="EGF-like" evidence="14">
    <location>
        <begin position="799"/>
        <end position="837"/>
    </location>
</feature>
<evidence type="ECO:0000313" key="18">
    <source>
        <dbReference type="Proteomes" id="UP001461498"/>
    </source>
</evidence>
<dbReference type="Gene3D" id="2.40.155.10">
    <property type="entry name" value="Green fluorescent protein"/>
    <property type="match status" value="1"/>
</dbReference>
<dbReference type="Pfam" id="PF07645">
    <property type="entry name" value="EGF_CA"/>
    <property type="match status" value="3"/>
</dbReference>
<evidence type="ECO:0000313" key="17">
    <source>
        <dbReference type="EMBL" id="KAK9507914.1"/>
    </source>
</evidence>
<feature type="repeat" description="LDL-receptor class B" evidence="13">
    <location>
        <begin position="1281"/>
        <end position="1323"/>
    </location>
</feature>
<feature type="domain" description="EGF-like" evidence="14">
    <location>
        <begin position="1066"/>
        <end position="1100"/>
    </location>
</feature>
<feature type="disulfide bond" evidence="12">
    <location>
        <begin position="1114"/>
        <end position="1131"/>
    </location>
</feature>
<evidence type="ECO:0000256" key="10">
    <source>
        <dbReference type="ARBA" id="ARBA00023157"/>
    </source>
</evidence>
<evidence type="ECO:0000256" key="9">
    <source>
        <dbReference type="ARBA" id="ARBA00022889"/>
    </source>
</evidence>
<name>A0AAW1DCW6_9HEMI</name>
<comment type="subcellular location">
    <subcellularLocation>
        <location evidence="1">Secreted</location>
        <location evidence="1">Extracellular space</location>
        <location evidence="1">Extracellular matrix</location>
        <location evidence="1">Basement membrane</location>
    </subcellularLocation>
</comment>
<dbReference type="Gene3D" id="2.10.25.10">
    <property type="entry name" value="Laminin"/>
    <property type="match status" value="8"/>
</dbReference>
<organism evidence="17 18">
    <name type="scientific">Rhynocoris fuscipes</name>
    <dbReference type="NCBI Taxonomy" id="488301"/>
    <lineage>
        <taxon>Eukaryota</taxon>
        <taxon>Metazoa</taxon>
        <taxon>Ecdysozoa</taxon>
        <taxon>Arthropoda</taxon>
        <taxon>Hexapoda</taxon>
        <taxon>Insecta</taxon>
        <taxon>Pterygota</taxon>
        <taxon>Neoptera</taxon>
        <taxon>Paraneoptera</taxon>
        <taxon>Hemiptera</taxon>
        <taxon>Heteroptera</taxon>
        <taxon>Panheteroptera</taxon>
        <taxon>Cimicomorpha</taxon>
        <taxon>Reduviidae</taxon>
        <taxon>Harpactorinae</taxon>
        <taxon>Harpactorini</taxon>
        <taxon>Rhynocoris</taxon>
    </lineage>
</organism>
<keyword evidence="6" id="KW-0677">Repeat</keyword>
<gene>
    <name evidence="17" type="ORF">O3M35_007676</name>
</gene>
<dbReference type="PROSITE" id="PS50026">
    <property type="entry name" value="EGF_3"/>
    <property type="match status" value="11"/>
</dbReference>
<dbReference type="InterPro" id="IPR003886">
    <property type="entry name" value="NIDO_dom"/>
</dbReference>
<comment type="caution">
    <text evidence="12">Lacks conserved residue(s) required for the propagation of feature annotation.</text>
</comment>
<dbReference type="FunFam" id="2.120.10.30:FF:000241">
    <property type="entry name" value="Low-density lipoprotein receptor-related protein 6"/>
    <property type="match status" value="1"/>
</dbReference>
<feature type="domain" description="EGF-like" evidence="14">
    <location>
        <begin position="841"/>
        <end position="880"/>
    </location>
</feature>
<dbReference type="InterPro" id="IPR000033">
    <property type="entry name" value="LDLR_classB_rpt"/>
</dbReference>
<evidence type="ECO:0000256" key="12">
    <source>
        <dbReference type="PROSITE-ProRule" id="PRU00076"/>
    </source>
</evidence>
<feature type="disulfide bond" evidence="12">
    <location>
        <begin position="985"/>
        <end position="1002"/>
    </location>
</feature>
<dbReference type="GO" id="GO:0007160">
    <property type="term" value="P:cell-matrix adhesion"/>
    <property type="evidence" value="ECO:0007669"/>
    <property type="project" value="InterPro"/>
</dbReference>
<feature type="domain" description="EGF-like" evidence="14">
    <location>
        <begin position="974"/>
        <end position="1016"/>
    </location>
</feature>
<keyword evidence="5" id="KW-0732">Signal</keyword>
<dbReference type="SMART" id="SM00682">
    <property type="entry name" value="G2F"/>
    <property type="match status" value="1"/>
</dbReference>
<feature type="domain" description="EGF-like" evidence="14">
    <location>
        <begin position="1104"/>
        <end position="1145"/>
    </location>
</feature>
<feature type="repeat" description="LDL-receptor class B" evidence="13">
    <location>
        <begin position="1238"/>
        <end position="1280"/>
    </location>
</feature>
<dbReference type="SMART" id="SM00179">
    <property type="entry name" value="EGF_CA"/>
    <property type="match status" value="8"/>
</dbReference>
<evidence type="ECO:0000259" key="16">
    <source>
        <dbReference type="PROSITE" id="PS51220"/>
    </source>
</evidence>
<dbReference type="GO" id="GO:0005604">
    <property type="term" value="C:basement membrane"/>
    <property type="evidence" value="ECO:0007669"/>
    <property type="project" value="UniProtKB-SubCell"/>
</dbReference>
<dbReference type="InterPro" id="IPR049883">
    <property type="entry name" value="NOTCH1_EGF-like"/>
</dbReference>
<keyword evidence="7" id="KW-0106">Calcium</keyword>
<dbReference type="InterPro" id="IPR009017">
    <property type="entry name" value="GFP"/>
</dbReference>
<dbReference type="SMART" id="SM00274">
    <property type="entry name" value="FOLN"/>
    <property type="match status" value="3"/>
</dbReference>
<dbReference type="PROSITE" id="PS51220">
    <property type="entry name" value="NIDO"/>
    <property type="match status" value="1"/>
</dbReference>
<evidence type="ECO:0000256" key="3">
    <source>
        <dbReference type="ARBA" id="ARBA00022530"/>
    </source>
</evidence>
<evidence type="ECO:0000259" key="15">
    <source>
        <dbReference type="PROSITE" id="PS50993"/>
    </source>
</evidence>
<dbReference type="InterPro" id="IPR052235">
    <property type="entry name" value="Nephronectin_domain"/>
</dbReference>
<dbReference type="InterPro" id="IPR024731">
    <property type="entry name" value="NELL2-like_EGF"/>
</dbReference>
<dbReference type="PROSITE" id="PS51120">
    <property type="entry name" value="LDLRB"/>
    <property type="match status" value="3"/>
</dbReference>
<dbReference type="SUPFAM" id="SSF63825">
    <property type="entry name" value="YWTD domain"/>
    <property type="match status" value="1"/>
</dbReference>
<dbReference type="PROSITE" id="PS50993">
    <property type="entry name" value="NIDOGEN_G2"/>
    <property type="match status" value="1"/>
</dbReference>
<evidence type="ECO:0000256" key="1">
    <source>
        <dbReference type="ARBA" id="ARBA00004302"/>
    </source>
</evidence>
<dbReference type="SMART" id="SM00135">
    <property type="entry name" value="LY"/>
    <property type="match status" value="5"/>
</dbReference>
<keyword evidence="10 12" id="KW-1015">Disulfide bond</keyword>
<dbReference type="SMART" id="SM00181">
    <property type="entry name" value="EGF"/>
    <property type="match status" value="14"/>
</dbReference>
<accession>A0AAW1DCW6</accession>
<dbReference type="SUPFAM" id="SSF54511">
    <property type="entry name" value="GFP-like"/>
    <property type="match status" value="1"/>
</dbReference>
<keyword evidence="4 12" id="KW-0245">EGF-like domain</keyword>
<dbReference type="InterPro" id="IPR018097">
    <property type="entry name" value="EGF_Ca-bd_CS"/>
</dbReference>
<feature type="disulfide bond" evidence="12">
    <location>
        <begin position="941"/>
        <end position="958"/>
    </location>
</feature>
<dbReference type="Proteomes" id="UP001461498">
    <property type="component" value="Unassembled WGS sequence"/>
</dbReference>
<evidence type="ECO:0000256" key="8">
    <source>
        <dbReference type="ARBA" id="ARBA00022869"/>
    </source>
</evidence>
<dbReference type="SMART" id="SM00539">
    <property type="entry name" value="NIDO"/>
    <property type="match status" value="1"/>
</dbReference>
<evidence type="ECO:0000256" key="13">
    <source>
        <dbReference type="PROSITE-ProRule" id="PRU00461"/>
    </source>
</evidence>
<keyword evidence="9" id="KW-0130">Cell adhesion</keyword>
<keyword evidence="8" id="KW-0084">Basement membrane</keyword>